<comment type="caution">
    <text evidence="3">The sequence shown here is derived from an EMBL/GenBank/DDBJ whole genome shotgun (WGS) entry which is preliminary data.</text>
</comment>
<evidence type="ECO:0000313" key="4">
    <source>
        <dbReference type="Proteomes" id="UP000243579"/>
    </source>
</evidence>
<feature type="compositionally biased region" description="Basic and acidic residues" evidence="1">
    <location>
        <begin position="30"/>
        <end position="95"/>
    </location>
</feature>
<dbReference type="PANTHER" id="PTHR12299">
    <property type="entry name" value="HYALURONIC ACID-BINDING PROTEIN 4"/>
    <property type="match status" value="1"/>
</dbReference>
<dbReference type="EMBL" id="JNBR01001420">
    <property type="protein sequence ID" value="OQR87921.1"/>
    <property type="molecule type" value="Genomic_DNA"/>
</dbReference>
<dbReference type="SMART" id="SM01233">
    <property type="entry name" value="HABP4_PAI-RBP1"/>
    <property type="match status" value="1"/>
</dbReference>
<evidence type="ECO:0000256" key="1">
    <source>
        <dbReference type="SAM" id="MobiDB-lite"/>
    </source>
</evidence>
<dbReference type="InterPro" id="IPR039764">
    <property type="entry name" value="HABP4/SERBP1-like"/>
</dbReference>
<dbReference type="GO" id="GO:0005737">
    <property type="term" value="C:cytoplasm"/>
    <property type="evidence" value="ECO:0007669"/>
    <property type="project" value="TreeGrafter"/>
</dbReference>
<name>A0A1V9YQF2_ACHHY</name>
<accession>A0A1V9YQF2</accession>
<sequence>MASKNIFSYLDSDDEDTKKVQAPPAPVAAEKPKTVKPRKEGDNKKPEGAKGGRGAGRDGAKGGRGEFRGERKPRGDGERKPRADGERKPRTDRPEGSTGTNLRNERERGERPDRSHAHQGERGDRKRNFDRRSGTGRGKEVSKSGGGGHNWGNEADKTELAAEAEIQEGVVAEEGATEEVAEVAVEEEVKTLTLDEYLAQKKQSRTSTELFGEVEVRAVANEFSDAALVTKDGKTPDFIEASYEKVFTKKTSGRKKTLLTDVGFSVAPVSAPREEREGGRGGRGGRGAPREGGRGGRGAAPAKRAEGKSKAPNVADTAAFPSL</sequence>
<feature type="region of interest" description="Disordered" evidence="1">
    <location>
        <begin position="265"/>
        <end position="323"/>
    </location>
</feature>
<evidence type="ECO:0000313" key="3">
    <source>
        <dbReference type="EMBL" id="OQR87921.1"/>
    </source>
</evidence>
<dbReference type="AlphaFoldDB" id="A0A1V9YQF2"/>
<keyword evidence="4" id="KW-1185">Reference proteome</keyword>
<dbReference type="GO" id="GO:0005634">
    <property type="term" value="C:nucleus"/>
    <property type="evidence" value="ECO:0007669"/>
    <property type="project" value="TreeGrafter"/>
</dbReference>
<dbReference type="PANTHER" id="PTHR12299:SF17">
    <property type="entry name" value="AT19571P-RELATED"/>
    <property type="match status" value="1"/>
</dbReference>
<dbReference type="Gene3D" id="6.10.140.1040">
    <property type="match status" value="1"/>
</dbReference>
<dbReference type="OrthoDB" id="784393at2759"/>
<feature type="compositionally biased region" description="Basic and acidic residues" evidence="1">
    <location>
        <begin position="103"/>
        <end position="142"/>
    </location>
</feature>
<proteinExistence type="predicted"/>
<dbReference type="GO" id="GO:0003723">
    <property type="term" value="F:RNA binding"/>
    <property type="evidence" value="ECO:0007669"/>
    <property type="project" value="InterPro"/>
</dbReference>
<gene>
    <name evidence="3" type="ORF">ACHHYP_07955</name>
</gene>
<feature type="region of interest" description="Disordered" evidence="1">
    <location>
        <begin position="1"/>
        <end position="165"/>
    </location>
</feature>
<protein>
    <recommendedName>
        <fullName evidence="2">Hyaluronan/mRNA-binding protein domain-containing protein</fullName>
    </recommendedName>
</protein>
<dbReference type="Pfam" id="PF04774">
    <property type="entry name" value="HABP4_PAI-RBP1"/>
    <property type="match status" value="1"/>
</dbReference>
<evidence type="ECO:0000259" key="2">
    <source>
        <dbReference type="SMART" id="SM01233"/>
    </source>
</evidence>
<dbReference type="STRING" id="1202772.A0A1V9YQF2"/>
<dbReference type="InterPro" id="IPR006861">
    <property type="entry name" value="HABP4_PAIRBP1-bd"/>
</dbReference>
<organism evidence="3 4">
    <name type="scientific">Achlya hypogyna</name>
    <name type="common">Oomycete</name>
    <name type="synonym">Protoachlya hypogyna</name>
    <dbReference type="NCBI Taxonomy" id="1202772"/>
    <lineage>
        <taxon>Eukaryota</taxon>
        <taxon>Sar</taxon>
        <taxon>Stramenopiles</taxon>
        <taxon>Oomycota</taxon>
        <taxon>Saprolegniomycetes</taxon>
        <taxon>Saprolegniales</taxon>
        <taxon>Achlyaceae</taxon>
        <taxon>Achlya</taxon>
    </lineage>
</organism>
<dbReference type="Proteomes" id="UP000243579">
    <property type="component" value="Unassembled WGS sequence"/>
</dbReference>
<feature type="domain" description="Hyaluronan/mRNA-binding protein" evidence="2">
    <location>
        <begin position="125"/>
        <end position="220"/>
    </location>
</feature>
<reference evidence="3 4" key="1">
    <citation type="journal article" date="2014" name="Genome Biol. Evol.">
        <title>The secreted proteins of Achlya hypogyna and Thraustotheca clavata identify the ancestral oomycete secretome and reveal gene acquisitions by horizontal gene transfer.</title>
        <authorList>
            <person name="Misner I."/>
            <person name="Blouin N."/>
            <person name="Leonard G."/>
            <person name="Richards T.A."/>
            <person name="Lane C.E."/>
        </authorList>
    </citation>
    <scope>NUCLEOTIDE SEQUENCE [LARGE SCALE GENOMIC DNA]</scope>
    <source>
        <strain evidence="3 4">ATCC 48635</strain>
    </source>
</reference>